<dbReference type="PROSITE" id="PS00061">
    <property type="entry name" value="ADH_SHORT"/>
    <property type="match status" value="1"/>
</dbReference>
<dbReference type="Proteomes" id="UP001174691">
    <property type="component" value="Unassembled WGS sequence"/>
</dbReference>
<dbReference type="Pfam" id="PF13561">
    <property type="entry name" value="adh_short_C2"/>
    <property type="match status" value="1"/>
</dbReference>
<name>A0AA38VT53_9PEZI</name>
<dbReference type="PRINTS" id="PR00081">
    <property type="entry name" value="GDHRDH"/>
</dbReference>
<evidence type="ECO:0000313" key="4">
    <source>
        <dbReference type="EMBL" id="KAJ9144404.1"/>
    </source>
</evidence>
<evidence type="ECO:0000313" key="5">
    <source>
        <dbReference type="Proteomes" id="UP001174691"/>
    </source>
</evidence>
<evidence type="ECO:0000256" key="2">
    <source>
        <dbReference type="ARBA" id="ARBA00022857"/>
    </source>
</evidence>
<dbReference type="PANTHER" id="PTHR24321:SF8">
    <property type="entry name" value="ESTRADIOL 17-BETA-DEHYDROGENASE 8-RELATED"/>
    <property type="match status" value="1"/>
</dbReference>
<dbReference type="InterPro" id="IPR036291">
    <property type="entry name" value="NAD(P)-bd_dom_sf"/>
</dbReference>
<gene>
    <name evidence="4" type="ORF">NKR19_g6440</name>
</gene>
<dbReference type="SUPFAM" id="SSF51735">
    <property type="entry name" value="NAD(P)-binding Rossmann-fold domains"/>
    <property type="match status" value="1"/>
</dbReference>
<dbReference type="EMBL" id="JANBVN010000099">
    <property type="protein sequence ID" value="KAJ9144404.1"/>
    <property type="molecule type" value="Genomic_DNA"/>
</dbReference>
<dbReference type="CDD" id="cd05233">
    <property type="entry name" value="SDR_c"/>
    <property type="match status" value="1"/>
</dbReference>
<accession>A0AA38VT53</accession>
<sequence>MSSKFDFSNRVIAITGAASGIGLETAKLLAASGARLSLADFQEDGLKKIVSEISAQYGEDKVTSALVDVRDRASVESWVAATVKTFGEPIDGVANLAGVIGKEINVSSIWELSDDDWEFVVGVNLKGVFNCLRAEIPHMRDGGSIVNAASVAGLMGFRKNAAYVASKHGVVGLTRSAAKDLGSRNIRVNAICPGPIDTPMLRKSGSSGEGHGFTYDYLALNRPGRPDELPPLIAFLLSDGSSYMTGTMQSIDGGWYC</sequence>
<keyword evidence="3" id="KW-0560">Oxidoreductase</keyword>
<evidence type="ECO:0000256" key="1">
    <source>
        <dbReference type="ARBA" id="ARBA00006484"/>
    </source>
</evidence>
<comment type="similarity">
    <text evidence="1">Belongs to the short-chain dehydrogenases/reductases (SDR) family.</text>
</comment>
<keyword evidence="5" id="KW-1185">Reference proteome</keyword>
<evidence type="ECO:0000256" key="3">
    <source>
        <dbReference type="ARBA" id="ARBA00023002"/>
    </source>
</evidence>
<dbReference type="PANTHER" id="PTHR24321">
    <property type="entry name" value="DEHYDROGENASES, SHORT CHAIN"/>
    <property type="match status" value="1"/>
</dbReference>
<reference evidence="4" key="1">
    <citation type="submission" date="2022-07" db="EMBL/GenBank/DDBJ databases">
        <title>Fungi with potential for degradation of polypropylene.</title>
        <authorList>
            <person name="Gostincar C."/>
        </authorList>
    </citation>
    <scope>NUCLEOTIDE SEQUENCE</scope>
    <source>
        <strain evidence="4">EXF-13287</strain>
    </source>
</reference>
<proteinExistence type="inferred from homology"/>
<dbReference type="Gene3D" id="3.40.50.720">
    <property type="entry name" value="NAD(P)-binding Rossmann-like Domain"/>
    <property type="match status" value="1"/>
</dbReference>
<comment type="caution">
    <text evidence="4">The sequence shown here is derived from an EMBL/GenBank/DDBJ whole genome shotgun (WGS) entry which is preliminary data.</text>
</comment>
<dbReference type="FunFam" id="3.40.50.720:FF:000084">
    <property type="entry name" value="Short-chain dehydrogenase reductase"/>
    <property type="match status" value="1"/>
</dbReference>
<organism evidence="4 5">
    <name type="scientific">Coniochaeta hoffmannii</name>
    <dbReference type="NCBI Taxonomy" id="91930"/>
    <lineage>
        <taxon>Eukaryota</taxon>
        <taxon>Fungi</taxon>
        <taxon>Dikarya</taxon>
        <taxon>Ascomycota</taxon>
        <taxon>Pezizomycotina</taxon>
        <taxon>Sordariomycetes</taxon>
        <taxon>Sordariomycetidae</taxon>
        <taxon>Coniochaetales</taxon>
        <taxon>Coniochaetaceae</taxon>
        <taxon>Coniochaeta</taxon>
    </lineage>
</organism>
<dbReference type="InterPro" id="IPR002347">
    <property type="entry name" value="SDR_fam"/>
</dbReference>
<dbReference type="AlphaFoldDB" id="A0AA38VT53"/>
<protein>
    <submittedName>
        <fullName evidence="4">NAD(P)-binding protein</fullName>
    </submittedName>
</protein>
<dbReference type="GO" id="GO:0016491">
    <property type="term" value="F:oxidoreductase activity"/>
    <property type="evidence" value="ECO:0007669"/>
    <property type="project" value="UniProtKB-KW"/>
</dbReference>
<keyword evidence="2" id="KW-0521">NADP</keyword>
<dbReference type="InterPro" id="IPR020904">
    <property type="entry name" value="Sc_DH/Rdtase_CS"/>
</dbReference>
<dbReference type="PRINTS" id="PR00080">
    <property type="entry name" value="SDRFAMILY"/>
</dbReference>